<reference evidence="2 3" key="1">
    <citation type="submission" date="2016-10" db="EMBL/GenBank/DDBJ databases">
        <authorList>
            <person name="de Groot N.N."/>
        </authorList>
    </citation>
    <scope>NUCLEOTIDE SEQUENCE [LARGE SCALE GENOMIC DNA]</scope>
    <source>
        <strain evidence="2 3">DSM 19219</strain>
    </source>
</reference>
<feature type="transmembrane region" description="Helical" evidence="1">
    <location>
        <begin position="293"/>
        <end position="308"/>
    </location>
</feature>
<keyword evidence="3" id="KW-1185">Reference proteome</keyword>
<feature type="transmembrane region" description="Helical" evidence="1">
    <location>
        <begin position="33"/>
        <end position="55"/>
    </location>
</feature>
<keyword evidence="1" id="KW-0472">Membrane</keyword>
<evidence type="ECO:0000256" key="1">
    <source>
        <dbReference type="SAM" id="Phobius"/>
    </source>
</evidence>
<feature type="transmembrane region" description="Helical" evidence="1">
    <location>
        <begin position="265"/>
        <end position="287"/>
    </location>
</feature>
<gene>
    <name evidence="2" type="ORF">SAMN05443545_1062</name>
</gene>
<sequence>MYHRASLMEHVEFELGTSAVIFINSFFSDHLGLSFLGCFFVFNIFGVIGILAFYACMKSSLHDKSPYLKYLALIIVFLPSVNFWSSAIGKDSIAFMATGLALWASLNLHRRMPLMVMAVLVMLVVRPHMAGLMVIALSVSFVFSRNVTLLQRIVCGVASVAAAAVMIPMALEYAGVGDGSDVDAVVTYIEGRQGENMSGGSSVDIASMSLPMQLFTYMFRPLIFEARSIFQLAAAVDNIILLCLFAFGGWAVFKGRMSHLGDNRTFLWVYALLSWGILAMTTANLGIAVRQKWMIAPVLIYLLISVLGEQRAMKREKPVSHGSHSI</sequence>
<feature type="transmembrane region" description="Helical" evidence="1">
    <location>
        <begin position="149"/>
        <end position="171"/>
    </location>
</feature>
<dbReference type="EMBL" id="FNNI01000006">
    <property type="protein sequence ID" value="SDX52906.1"/>
    <property type="molecule type" value="Genomic_DNA"/>
</dbReference>
<keyword evidence="1" id="KW-0812">Transmembrane</keyword>
<name>A0A1H3CFQ1_9GAMM</name>
<proteinExistence type="predicted"/>
<dbReference type="STRING" id="574349.SAMN05443545_1062"/>
<dbReference type="OrthoDB" id="6195545at2"/>
<evidence type="ECO:0000313" key="2">
    <source>
        <dbReference type="EMBL" id="SDX52906.1"/>
    </source>
</evidence>
<evidence type="ECO:0008006" key="4">
    <source>
        <dbReference type="Google" id="ProtNLM"/>
    </source>
</evidence>
<organism evidence="2 3">
    <name type="scientific">Aidingimonas halophila</name>
    <dbReference type="NCBI Taxonomy" id="574349"/>
    <lineage>
        <taxon>Bacteria</taxon>
        <taxon>Pseudomonadati</taxon>
        <taxon>Pseudomonadota</taxon>
        <taxon>Gammaproteobacteria</taxon>
        <taxon>Oceanospirillales</taxon>
        <taxon>Halomonadaceae</taxon>
        <taxon>Aidingimonas</taxon>
    </lineage>
</organism>
<dbReference type="Proteomes" id="UP000198500">
    <property type="component" value="Unassembled WGS sequence"/>
</dbReference>
<protein>
    <recommendedName>
        <fullName evidence="4">Dolichyl-phosphate-mannose-protein mannosyltransferase</fullName>
    </recommendedName>
</protein>
<keyword evidence="1" id="KW-1133">Transmembrane helix</keyword>
<feature type="transmembrane region" description="Helical" evidence="1">
    <location>
        <begin position="67"/>
        <end position="87"/>
    </location>
</feature>
<dbReference type="AlphaFoldDB" id="A0A1H3CFQ1"/>
<feature type="transmembrane region" description="Helical" evidence="1">
    <location>
        <begin position="229"/>
        <end position="253"/>
    </location>
</feature>
<accession>A0A1H3CFQ1</accession>
<evidence type="ECO:0000313" key="3">
    <source>
        <dbReference type="Proteomes" id="UP000198500"/>
    </source>
</evidence>
<feature type="transmembrane region" description="Helical" evidence="1">
    <location>
        <begin position="116"/>
        <end position="143"/>
    </location>
</feature>